<dbReference type="PROSITE" id="PS00041">
    <property type="entry name" value="HTH_ARAC_FAMILY_1"/>
    <property type="match status" value="1"/>
</dbReference>
<dbReference type="EMBL" id="JACBZD010000001">
    <property type="protein sequence ID" value="NYI04678.1"/>
    <property type="molecule type" value="Genomic_DNA"/>
</dbReference>
<dbReference type="GO" id="GO:0043565">
    <property type="term" value="F:sequence-specific DNA binding"/>
    <property type="evidence" value="ECO:0007669"/>
    <property type="project" value="InterPro"/>
</dbReference>
<keyword evidence="1" id="KW-0805">Transcription regulation</keyword>
<dbReference type="SUPFAM" id="SSF46689">
    <property type="entry name" value="Homeodomain-like"/>
    <property type="match status" value="1"/>
</dbReference>
<keyword evidence="2 5" id="KW-0238">DNA-binding</keyword>
<evidence type="ECO:0000313" key="6">
    <source>
        <dbReference type="Proteomes" id="UP000567795"/>
    </source>
</evidence>
<keyword evidence="6" id="KW-1185">Reference proteome</keyword>
<dbReference type="Gene3D" id="1.10.10.60">
    <property type="entry name" value="Homeodomain-like"/>
    <property type="match status" value="1"/>
</dbReference>
<dbReference type="RefSeq" id="WP_179813541.1">
    <property type="nucleotide sequence ID" value="NZ_JACBZD010000001.1"/>
</dbReference>
<evidence type="ECO:0000259" key="4">
    <source>
        <dbReference type="PROSITE" id="PS01124"/>
    </source>
</evidence>
<evidence type="ECO:0000256" key="3">
    <source>
        <dbReference type="ARBA" id="ARBA00023163"/>
    </source>
</evidence>
<gene>
    <name evidence="5" type="ORF">FHU37_001621</name>
</gene>
<evidence type="ECO:0000256" key="2">
    <source>
        <dbReference type="ARBA" id="ARBA00023125"/>
    </source>
</evidence>
<dbReference type="PANTHER" id="PTHR46796:SF6">
    <property type="entry name" value="ARAC SUBFAMILY"/>
    <property type="match status" value="1"/>
</dbReference>
<dbReference type="GO" id="GO:0003700">
    <property type="term" value="F:DNA-binding transcription factor activity"/>
    <property type="evidence" value="ECO:0007669"/>
    <property type="project" value="InterPro"/>
</dbReference>
<feature type="domain" description="HTH araC/xylS-type" evidence="4">
    <location>
        <begin position="215"/>
        <end position="316"/>
    </location>
</feature>
<name>A0A853A2J8_9ACTN</name>
<organism evidence="5 6">
    <name type="scientific">Allostreptomyces psammosilenae</name>
    <dbReference type="NCBI Taxonomy" id="1892865"/>
    <lineage>
        <taxon>Bacteria</taxon>
        <taxon>Bacillati</taxon>
        <taxon>Actinomycetota</taxon>
        <taxon>Actinomycetes</taxon>
        <taxon>Kitasatosporales</taxon>
        <taxon>Streptomycetaceae</taxon>
        <taxon>Allostreptomyces</taxon>
    </lineage>
</organism>
<dbReference type="SMART" id="SM00342">
    <property type="entry name" value="HTH_ARAC"/>
    <property type="match status" value="1"/>
</dbReference>
<protein>
    <submittedName>
        <fullName evidence="5">AraC-like DNA-binding protein</fullName>
    </submittedName>
</protein>
<sequence>MRETVFDTAQVPAADRFEFWRDSMARAMCPTEVSSAHAEGFAARMRLLRLGSVQAWPTGMQAMSWRRTPRLIRQADPEYYHLTLTLRGALAISQAGRAETHTAGRMYVIDTSRPFDCFVPGDSVEGVGLEVPRALLPLPSASVDRLLTRHLPRRGVGGLLATVLLGLVEQTGALRPSDGARLETVLTDLLAATLAHHLEEEDRLTPESRTRSLVLSVRAFILRHLPDPDLDPGTIAAAHHISVSQLHRLFRGEDDTVAAYLRRQRLERARRDLADLAQHATPVNAIGRRWGFTHHAAFSRAFRAAYGIPPRDYRERQRAGEPADGPGR</sequence>
<keyword evidence="3" id="KW-0804">Transcription</keyword>
<reference evidence="5 6" key="1">
    <citation type="submission" date="2020-07" db="EMBL/GenBank/DDBJ databases">
        <title>Sequencing the genomes of 1000 actinobacteria strains.</title>
        <authorList>
            <person name="Klenk H.-P."/>
        </authorList>
    </citation>
    <scope>NUCLEOTIDE SEQUENCE [LARGE SCALE GENOMIC DNA]</scope>
    <source>
        <strain evidence="5 6">DSM 42178</strain>
    </source>
</reference>
<evidence type="ECO:0000256" key="1">
    <source>
        <dbReference type="ARBA" id="ARBA00023015"/>
    </source>
</evidence>
<dbReference type="AlphaFoldDB" id="A0A853A2J8"/>
<dbReference type="Pfam" id="PF14525">
    <property type="entry name" value="AraC_binding_2"/>
    <property type="match status" value="1"/>
</dbReference>
<dbReference type="InterPro" id="IPR018062">
    <property type="entry name" value="HTH_AraC-typ_CS"/>
</dbReference>
<dbReference type="PROSITE" id="PS01124">
    <property type="entry name" value="HTH_ARAC_FAMILY_2"/>
    <property type="match status" value="1"/>
</dbReference>
<dbReference type="InterPro" id="IPR050204">
    <property type="entry name" value="AraC_XylS_family_regulators"/>
</dbReference>
<comment type="caution">
    <text evidence="5">The sequence shown here is derived from an EMBL/GenBank/DDBJ whole genome shotgun (WGS) entry which is preliminary data.</text>
</comment>
<dbReference type="PANTHER" id="PTHR46796">
    <property type="entry name" value="HTH-TYPE TRANSCRIPTIONAL ACTIVATOR RHAS-RELATED"/>
    <property type="match status" value="1"/>
</dbReference>
<dbReference type="InterPro" id="IPR035418">
    <property type="entry name" value="AraC-bd_2"/>
</dbReference>
<dbReference type="Proteomes" id="UP000567795">
    <property type="component" value="Unassembled WGS sequence"/>
</dbReference>
<dbReference type="InterPro" id="IPR009057">
    <property type="entry name" value="Homeodomain-like_sf"/>
</dbReference>
<proteinExistence type="predicted"/>
<accession>A0A853A2J8</accession>
<dbReference type="InterPro" id="IPR018060">
    <property type="entry name" value="HTH_AraC"/>
</dbReference>
<dbReference type="Pfam" id="PF12833">
    <property type="entry name" value="HTH_18"/>
    <property type="match status" value="1"/>
</dbReference>
<evidence type="ECO:0000313" key="5">
    <source>
        <dbReference type="EMBL" id="NYI04678.1"/>
    </source>
</evidence>